<name>A3XJ75_LEEBM</name>
<keyword evidence="2" id="KW-1185">Reference proteome</keyword>
<protein>
    <submittedName>
        <fullName evidence="1">Uncharacterized protein</fullName>
    </submittedName>
</protein>
<reference evidence="1 2" key="1">
    <citation type="journal article" date="2007" name="Nature">
        <title>Light stimulates growth of proteorhodopsin-containing marine Flavobacteria.</title>
        <authorList>
            <person name="Gomez-Consarnau L."/>
            <person name="Gonzalez J.M."/>
            <person name="Coll-Llado M."/>
            <person name="Gourdon P."/>
            <person name="Pascher T."/>
            <person name="Neutze R."/>
            <person name="Pedros-Alio C."/>
            <person name="Pinhassi J."/>
        </authorList>
    </citation>
    <scope>NUCLEOTIDE SEQUENCE [LARGE SCALE GENOMIC DNA]</scope>
    <source>
        <strain evidence="1 2">MED217</strain>
    </source>
</reference>
<dbReference type="RefSeq" id="WP_009779421.1">
    <property type="nucleotide sequence ID" value="NZ_CH672395.1"/>
</dbReference>
<evidence type="ECO:0000313" key="2">
    <source>
        <dbReference type="Proteomes" id="UP000001601"/>
    </source>
</evidence>
<comment type="caution">
    <text evidence="1">The sequence shown here is derived from an EMBL/GenBank/DDBJ whole genome shotgun (WGS) entry which is preliminary data.</text>
</comment>
<gene>
    <name evidence="1" type="ORF">MED217_05177</name>
</gene>
<dbReference type="EMBL" id="AANC01000002">
    <property type="protein sequence ID" value="EAQ50397.1"/>
    <property type="molecule type" value="Genomic_DNA"/>
</dbReference>
<dbReference type="STRING" id="398720.MED217_05177"/>
<dbReference type="OrthoDB" id="1438691at2"/>
<organism evidence="1 2">
    <name type="scientific">Leeuwenhoekiella blandensis (strain CECT 7118 / CCUG 51940 / KCTC 22103 / MED217)</name>
    <name type="common">Flavobacterium sp. (strain MED217)</name>
    <dbReference type="NCBI Taxonomy" id="398720"/>
    <lineage>
        <taxon>Bacteria</taxon>
        <taxon>Pseudomonadati</taxon>
        <taxon>Bacteroidota</taxon>
        <taxon>Flavobacteriia</taxon>
        <taxon>Flavobacteriales</taxon>
        <taxon>Flavobacteriaceae</taxon>
        <taxon>Leeuwenhoekiella</taxon>
    </lineage>
</organism>
<sequence length="196" mass="21045">MISPVLFAQTARVGIGTSNPQATLHVVGDLVFEPDATIVPTRLVGVSVAGDLTHLQLSADLNIVDGELQVIEDSTDDNILFVGEVDQSADAATTVIYNNYDIGIDSYNNENAVLRITGESNGYNMTGFANGYDGRIFYLYNAQGNNVTFFNLNANSSPENQIITGSGSNEGINGEGVAEFIYDGVQEKWILVNIRS</sequence>
<dbReference type="HOGENOM" id="CLU_1347241_0_0_10"/>
<dbReference type="Proteomes" id="UP000001601">
    <property type="component" value="Unassembled WGS sequence"/>
</dbReference>
<proteinExistence type="predicted"/>
<dbReference type="AlphaFoldDB" id="A3XJ75"/>
<accession>A3XJ75</accession>
<evidence type="ECO:0000313" key="1">
    <source>
        <dbReference type="EMBL" id="EAQ50397.1"/>
    </source>
</evidence>